<sequence length="122" mass="13842">MGSGSRRIFFFFFSALGYCSCIYPPIYAAAHRGFARESERERESNEATPSSARERSPTMVRFPWGHGEGWRIYGTAVKVFYGSGSDVFTAQIHKHSRRTPFAISAPRLHQAKRARARSYLST</sequence>
<feature type="region of interest" description="Disordered" evidence="1">
    <location>
        <begin position="37"/>
        <end position="56"/>
    </location>
</feature>
<reference evidence="2" key="1">
    <citation type="submission" date="2018-01" db="EMBL/GenBank/DDBJ databases">
        <title>An insight into the sialome of Amazonian anophelines.</title>
        <authorList>
            <person name="Ribeiro J.M."/>
            <person name="Scarpassa V."/>
            <person name="Calvo E."/>
        </authorList>
    </citation>
    <scope>NUCLEOTIDE SEQUENCE</scope>
</reference>
<protein>
    <submittedName>
        <fullName evidence="2">Putative secreted protein</fullName>
    </submittedName>
</protein>
<proteinExistence type="predicted"/>
<dbReference type="EMBL" id="GGFL01011181">
    <property type="protein sequence ID" value="MBW75359.1"/>
    <property type="molecule type" value="Transcribed_RNA"/>
</dbReference>
<accession>A0A2M4DCX2</accession>
<organism evidence="2">
    <name type="scientific">Anopheles darlingi</name>
    <name type="common">Mosquito</name>
    <dbReference type="NCBI Taxonomy" id="43151"/>
    <lineage>
        <taxon>Eukaryota</taxon>
        <taxon>Metazoa</taxon>
        <taxon>Ecdysozoa</taxon>
        <taxon>Arthropoda</taxon>
        <taxon>Hexapoda</taxon>
        <taxon>Insecta</taxon>
        <taxon>Pterygota</taxon>
        <taxon>Neoptera</taxon>
        <taxon>Endopterygota</taxon>
        <taxon>Diptera</taxon>
        <taxon>Nematocera</taxon>
        <taxon>Culicoidea</taxon>
        <taxon>Culicidae</taxon>
        <taxon>Anophelinae</taxon>
        <taxon>Anopheles</taxon>
    </lineage>
</organism>
<dbReference type="AlphaFoldDB" id="A0A2M4DCX2"/>
<name>A0A2M4DCX2_ANODA</name>
<evidence type="ECO:0000256" key="1">
    <source>
        <dbReference type="SAM" id="MobiDB-lite"/>
    </source>
</evidence>
<evidence type="ECO:0000313" key="2">
    <source>
        <dbReference type="EMBL" id="MBW75359.1"/>
    </source>
</evidence>